<evidence type="ECO:0000259" key="2">
    <source>
        <dbReference type="Pfam" id="PF25298"/>
    </source>
</evidence>
<dbReference type="GeneID" id="128202486"/>
<feature type="domain" description="FP protein C-terminal" evidence="2">
    <location>
        <begin position="258"/>
        <end position="309"/>
    </location>
</feature>
<organism evidence="3 4">
    <name type="scientific">Galleria mellonella</name>
    <name type="common">Greater wax moth</name>
    <dbReference type="NCBI Taxonomy" id="7137"/>
    <lineage>
        <taxon>Eukaryota</taxon>
        <taxon>Metazoa</taxon>
        <taxon>Ecdysozoa</taxon>
        <taxon>Arthropoda</taxon>
        <taxon>Hexapoda</taxon>
        <taxon>Insecta</taxon>
        <taxon>Pterygota</taxon>
        <taxon>Neoptera</taxon>
        <taxon>Endopterygota</taxon>
        <taxon>Lepidoptera</taxon>
        <taxon>Glossata</taxon>
        <taxon>Ditrysia</taxon>
        <taxon>Pyraloidea</taxon>
        <taxon>Pyralidae</taxon>
        <taxon>Galleriinae</taxon>
        <taxon>Galleria</taxon>
    </lineage>
</organism>
<feature type="coiled-coil region" evidence="1">
    <location>
        <begin position="73"/>
        <end position="152"/>
    </location>
</feature>
<accession>A0ABM3N5W4</accession>
<dbReference type="PANTHER" id="PTHR11505">
    <property type="entry name" value="L1 TRANSPOSABLE ELEMENT-RELATED"/>
    <property type="match status" value="1"/>
</dbReference>
<evidence type="ECO:0000313" key="4">
    <source>
        <dbReference type="RefSeq" id="XP_052758977.1"/>
    </source>
</evidence>
<name>A0ABM3N5W4_GALME</name>
<dbReference type="Pfam" id="PF25298">
    <property type="entry name" value="Baculo_FP_2nd"/>
    <property type="match status" value="1"/>
</dbReference>
<dbReference type="Gene3D" id="3.30.70.1820">
    <property type="entry name" value="L1 transposable element, RRM domain"/>
    <property type="match status" value="1"/>
</dbReference>
<evidence type="ECO:0000313" key="3">
    <source>
        <dbReference type="Proteomes" id="UP001652740"/>
    </source>
</evidence>
<keyword evidence="3" id="KW-1185">Reference proteome</keyword>
<sequence>MEVSANIPKGWICPCCTVKQPRQDNTNTPVKNINVESSPDLDSIQTGTFAEVGQTELTSPDVNSIESELLSEMRAFRKDLQTVRNEMSQLRNDILTLREDMLSCNKKIALVCENVENIEGRLVLLEAENRNVSELESTVLQLQQELNDRDQEMMANDIEIVGIPERADENLLNLVTLVSSKIGMSFMNEEIVDMYRGGPRRLLVNEKNEIRPRPIVIRFTRRSIKERVLKEARVRRSISTADVFPGEVKPIYINERLTKRNKMIFGKAKDEGRKRNWKFIWSKNGKIYVREREGKQFYHLRKMEDVAKIFGGTGSTGTP</sequence>
<dbReference type="InterPro" id="IPR057251">
    <property type="entry name" value="FP_C"/>
</dbReference>
<proteinExistence type="predicted"/>
<keyword evidence="1" id="KW-0175">Coiled coil</keyword>
<dbReference type="Proteomes" id="UP001652740">
    <property type="component" value="Unplaced"/>
</dbReference>
<reference evidence="4" key="1">
    <citation type="submission" date="2025-08" db="UniProtKB">
        <authorList>
            <consortium name="RefSeq"/>
        </authorList>
    </citation>
    <scope>IDENTIFICATION</scope>
    <source>
        <tissue evidence="4">Whole larvae</tissue>
    </source>
</reference>
<protein>
    <submittedName>
        <fullName evidence="4">Uncharacterized protein LOC128202486</fullName>
    </submittedName>
</protein>
<evidence type="ECO:0000256" key="1">
    <source>
        <dbReference type="SAM" id="Coils"/>
    </source>
</evidence>
<dbReference type="RefSeq" id="XP_052758977.1">
    <property type="nucleotide sequence ID" value="XM_052903017.1"/>
</dbReference>
<dbReference type="InterPro" id="IPR004244">
    <property type="entry name" value="Transposase_22"/>
</dbReference>
<gene>
    <name evidence="4" type="primary">LOC128202486</name>
</gene>